<protein>
    <recommendedName>
        <fullName evidence="1">AFP-like domain-containing protein</fullName>
    </recommendedName>
</protein>
<dbReference type="GO" id="GO:0016051">
    <property type="term" value="P:carbohydrate biosynthetic process"/>
    <property type="evidence" value="ECO:0007669"/>
    <property type="project" value="InterPro"/>
</dbReference>
<dbReference type="InterPro" id="IPR057736">
    <property type="entry name" value="SAF_PseI/NeuA/NeuB"/>
</dbReference>
<dbReference type="AlphaFoldDB" id="A0A418VKX6"/>
<dbReference type="Gene3D" id="3.20.20.70">
    <property type="entry name" value="Aldolase class I"/>
    <property type="match status" value="1"/>
</dbReference>
<dbReference type="CDD" id="cd11615">
    <property type="entry name" value="SAF_NeuB_like"/>
    <property type="match status" value="1"/>
</dbReference>
<dbReference type="EMBL" id="QYUL01000006">
    <property type="protein sequence ID" value="RJF76806.1"/>
    <property type="molecule type" value="Genomic_DNA"/>
</dbReference>
<comment type="caution">
    <text evidence="2">The sequence shown here is derived from an EMBL/GenBank/DDBJ whole genome shotgun (WGS) entry which is preliminary data.</text>
</comment>
<dbReference type="PROSITE" id="PS50844">
    <property type="entry name" value="AFP_LIKE"/>
    <property type="match status" value="1"/>
</dbReference>
<dbReference type="InterPro" id="IPR013785">
    <property type="entry name" value="Aldolase_TIM"/>
</dbReference>
<proteinExistence type="predicted"/>
<evidence type="ECO:0000313" key="3">
    <source>
        <dbReference type="Proteomes" id="UP000283458"/>
    </source>
</evidence>
<evidence type="ECO:0000259" key="1">
    <source>
        <dbReference type="PROSITE" id="PS50844"/>
    </source>
</evidence>
<dbReference type="SMART" id="SM00858">
    <property type="entry name" value="SAF"/>
    <property type="match status" value="1"/>
</dbReference>
<organism evidence="2 3">
    <name type="scientific">Azospirillum cavernae</name>
    <dbReference type="NCBI Taxonomy" id="2320860"/>
    <lineage>
        <taxon>Bacteria</taxon>
        <taxon>Pseudomonadati</taxon>
        <taxon>Pseudomonadota</taxon>
        <taxon>Alphaproteobacteria</taxon>
        <taxon>Rhodospirillales</taxon>
        <taxon>Azospirillaceae</taxon>
        <taxon>Azospirillum</taxon>
    </lineage>
</organism>
<dbReference type="GO" id="GO:0047444">
    <property type="term" value="F:N-acylneuraminate-9-phosphate synthase activity"/>
    <property type="evidence" value="ECO:0007669"/>
    <property type="project" value="TreeGrafter"/>
</dbReference>
<reference evidence="2 3" key="1">
    <citation type="submission" date="2018-09" db="EMBL/GenBank/DDBJ databases">
        <authorList>
            <person name="Zhu H."/>
        </authorList>
    </citation>
    <scope>NUCLEOTIDE SEQUENCE [LARGE SCALE GENOMIC DNA]</scope>
    <source>
        <strain evidence="2 3">K2W22B-5</strain>
    </source>
</reference>
<keyword evidence="3" id="KW-1185">Reference proteome</keyword>
<name>A0A418VKX6_9PROT</name>
<dbReference type="SUPFAM" id="SSF51269">
    <property type="entry name" value="AFP III-like domain"/>
    <property type="match status" value="1"/>
</dbReference>
<sequence>MLIETWDSQNDVLLIAEVGNNHEGSFALAQDLVGLAAEAGAGAVKFQTFRTEHYVSPSESERFARLKRFELSGEQFAKLAQQARDAGLIFLSTPFDLGSVAVLEPLVSAYKIASGDNTFYPLIEAVARRGKPMLVSTGIADMQQIRYADALVRRVWAEAEQGDPGLAILHCVSAYPTPPEEANLATISTLAAAFPDATVGYSDHTIGIDAAVLAVGLGARIIEKHFTIDNNYSSFRDHQLSANPEALREMADRIRTASVMLGSSVKERRSCEDAGAIANRRSIVADHDLSAGAVLTMSDLTWVRPGTGLPPGAETLVLGRRLTRNLPAGSPILKADLDEGAQDAPR</sequence>
<gene>
    <name evidence="2" type="ORF">D3877_28390</name>
</gene>
<dbReference type="InterPro" id="IPR036732">
    <property type="entry name" value="AFP_Neu5c_C_sf"/>
</dbReference>
<dbReference type="PANTHER" id="PTHR42966:SF1">
    <property type="entry name" value="SIALIC ACID SYNTHASE"/>
    <property type="match status" value="1"/>
</dbReference>
<dbReference type="InterPro" id="IPR013132">
    <property type="entry name" value="PseI/NeuA/B-like_N"/>
</dbReference>
<dbReference type="Gene3D" id="3.90.1210.10">
    <property type="entry name" value="Antifreeze-like/N-acetylneuraminic acid synthase C-terminal domain"/>
    <property type="match status" value="1"/>
</dbReference>
<dbReference type="Pfam" id="PF03102">
    <property type="entry name" value="NeuB"/>
    <property type="match status" value="1"/>
</dbReference>
<dbReference type="InterPro" id="IPR013974">
    <property type="entry name" value="SAF"/>
</dbReference>
<dbReference type="InterPro" id="IPR051690">
    <property type="entry name" value="PseI-like"/>
</dbReference>
<feature type="domain" description="AFP-like" evidence="1">
    <location>
        <begin position="282"/>
        <end position="340"/>
    </location>
</feature>
<evidence type="ECO:0000313" key="2">
    <source>
        <dbReference type="EMBL" id="RJF76806.1"/>
    </source>
</evidence>
<dbReference type="PANTHER" id="PTHR42966">
    <property type="entry name" value="N-ACETYLNEURAMINATE SYNTHASE"/>
    <property type="match status" value="1"/>
</dbReference>
<accession>A0A418VKX6</accession>
<dbReference type="InterPro" id="IPR006190">
    <property type="entry name" value="SAF_AFP_Neu5Ac"/>
</dbReference>
<dbReference type="OrthoDB" id="9781701at2"/>
<dbReference type="SUPFAM" id="SSF51569">
    <property type="entry name" value="Aldolase"/>
    <property type="match status" value="1"/>
</dbReference>
<dbReference type="Proteomes" id="UP000283458">
    <property type="component" value="Unassembled WGS sequence"/>
</dbReference>
<dbReference type="Pfam" id="PF08666">
    <property type="entry name" value="SAF"/>
    <property type="match status" value="1"/>
</dbReference>
<dbReference type="RefSeq" id="WP_119834158.1">
    <property type="nucleotide sequence ID" value="NZ_QYUL01000006.1"/>
</dbReference>